<dbReference type="Pfam" id="PF09286">
    <property type="entry name" value="Pro-kuma_activ"/>
    <property type="match status" value="1"/>
</dbReference>
<evidence type="ECO:0000256" key="5">
    <source>
        <dbReference type="ARBA" id="ARBA00022825"/>
    </source>
</evidence>
<feature type="binding site" evidence="8">
    <location>
        <position position="640"/>
    </location>
    <ligand>
        <name>Ca(2+)</name>
        <dbReference type="ChEBI" id="CHEBI:29108"/>
    </ligand>
</feature>
<dbReference type="SUPFAM" id="SSF54897">
    <property type="entry name" value="Protease propeptides/inhibitors"/>
    <property type="match status" value="1"/>
</dbReference>
<evidence type="ECO:0000256" key="6">
    <source>
        <dbReference type="ARBA" id="ARBA00022837"/>
    </source>
</evidence>
<dbReference type="GO" id="GO:0046872">
    <property type="term" value="F:metal ion binding"/>
    <property type="evidence" value="ECO:0007669"/>
    <property type="project" value="UniProtKB-UniRule"/>
</dbReference>
<feature type="active site" description="Charge relay system" evidence="8">
    <location>
        <position position="294"/>
    </location>
</feature>
<evidence type="ECO:0000256" key="9">
    <source>
        <dbReference type="SAM" id="MobiDB-lite"/>
    </source>
</evidence>
<accession>A0A420Y0P6</accession>
<dbReference type="EMBL" id="QVQW01000074">
    <property type="protein sequence ID" value="RKU41456.1"/>
    <property type="molecule type" value="Genomic_DNA"/>
</dbReference>
<evidence type="ECO:0000259" key="10">
    <source>
        <dbReference type="PROSITE" id="PS51695"/>
    </source>
</evidence>
<protein>
    <recommendedName>
        <fullName evidence="10">Peptidase S53 domain-containing protein</fullName>
    </recommendedName>
</protein>
<comment type="cofactor">
    <cofactor evidence="8">
        <name>Ca(2+)</name>
        <dbReference type="ChEBI" id="CHEBI:29108"/>
    </cofactor>
    <text evidence="8">Binds 1 Ca(2+) ion per subunit.</text>
</comment>
<evidence type="ECO:0000256" key="3">
    <source>
        <dbReference type="ARBA" id="ARBA00022723"/>
    </source>
</evidence>
<dbReference type="InterPro" id="IPR030400">
    <property type="entry name" value="Sedolisin_dom"/>
</dbReference>
<feature type="domain" description="Peptidase S53" evidence="10">
    <location>
        <begin position="213"/>
        <end position="662"/>
    </location>
</feature>
<dbReference type="Proteomes" id="UP000275385">
    <property type="component" value="Unassembled WGS sequence"/>
</dbReference>
<keyword evidence="5 8" id="KW-0720">Serine protease</keyword>
<dbReference type="CDD" id="cd11377">
    <property type="entry name" value="Pro-peptidase_S53"/>
    <property type="match status" value="1"/>
</dbReference>
<dbReference type="SMART" id="SM00944">
    <property type="entry name" value="Pro-kuma_activ"/>
    <property type="match status" value="1"/>
</dbReference>
<evidence type="ECO:0000256" key="1">
    <source>
        <dbReference type="ARBA" id="ARBA00004239"/>
    </source>
</evidence>
<keyword evidence="3 8" id="KW-0479">Metal-binding</keyword>
<comment type="subcellular location">
    <subcellularLocation>
        <location evidence="1">Secreted</location>
        <location evidence="1">Extracellular space</location>
    </subcellularLocation>
</comment>
<sequence>MPASHAMHEHHAPEHTDGWTIVKRADPKASLPMRIGLKQSNLDTGHDLLMNISHPKSPNYGKHMTAEEVIDYFAPSYKSVNAVRSWLASVGVPADRILQSVNKQWLAFDVPVHRAEEILHTQYYIYQHTESGIHNIACPDYHVPRHVQAHIDYITPGIRLLSAGYKDKQMTSIRRQAVKRQFEPDHIHVTVSPDSNTAEEWAELLHPGPCTSDITPTCIRNQYHIPIPSTSRQPLPGNELGIFQSLSQHYHQADLDAYFSTVPSPRIPNGTAPLLRSINGAEGETSNQAYAGEEADLDFEVAIPLIYPQKTVLFQTDDEWYQLDQQKATTMYAGFFNTLFDAIDGSYCTFSAFNETGNCARDACRDPEYPNPNADSGYQGQLMCGVYNPTNVLSISYSGVEASLPESYMRRQCLEIMKLGLQGVTVIESSGDHGVGGRRYDDHSGCLGPDKSIFAPRTMSNCPYVLSVGATTLVDHPNATTRKSCKFKEVAPRTFASGGGFSNVFSTPPWQEAHIQTYLHRANISSLGYTNRNHSLSGVGAAEPGKLFNKAGRGYPDVSAIGEKYLVYMQGYPNHLAGTSVAVPIWGAMVTLLNEERLRVGKRPVGFMHQVLYDHPEVFTDVTEGSNPGCGSQGFQVKEGWDPVTGLGSPRYTKMLKLFMGLP</sequence>
<dbReference type="PANTHER" id="PTHR14218:SF19">
    <property type="entry name" value="SERINE PROTEASE AORO, PUTATIVE (AFU_ORTHOLOGUE AFUA_6G10250)-RELATED"/>
    <property type="match status" value="1"/>
</dbReference>
<comment type="caution">
    <text evidence="11">The sequence shown here is derived from an EMBL/GenBank/DDBJ whole genome shotgun (WGS) entry which is preliminary data.</text>
</comment>
<dbReference type="PANTHER" id="PTHR14218">
    <property type="entry name" value="PROTEASE S8 TRIPEPTIDYL PEPTIDASE I CLN2"/>
    <property type="match status" value="1"/>
</dbReference>
<proteinExistence type="predicted"/>
<name>A0A420Y0P6_9PEZI</name>
<evidence type="ECO:0000256" key="8">
    <source>
        <dbReference type="PROSITE-ProRule" id="PRU01032"/>
    </source>
</evidence>
<dbReference type="Gene3D" id="3.40.50.200">
    <property type="entry name" value="Peptidase S8/S53 domain"/>
    <property type="match status" value="1"/>
</dbReference>
<reference evidence="11 12" key="1">
    <citation type="submission" date="2018-08" db="EMBL/GenBank/DDBJ databases">
        <title>Draft genome of the lignicolous fungus Coniochaeta pulveracea.</title>
        <authorList>
            <person name="Borstlap C.J."/>
            <person name="De Witt R.N."/>
            <person name="Botha A."/>
            <person name="Volschenk H."/>
        </authorList>
    </citation>
    <scope>NUCLEOTIDE SEQUENCE [LARGE SCALE GENOMIC DNA]</scope>
    <source>
        <strain evidence="11 12">CAB683</strain>
    </source>
</reference>
<evidence type="ECO:0000313" key="11">
    <source>
        <dbReference type="EMBL" id="RKU41456.1"/>
    </source>
</evidence>
<keyword evidence="2 8" id="KW-0645">Protease</keyword>
<evidence type="ECO:0000313" key="12">
    <source>
        <dbReference type="Proteomes" id="UP000275385"/>
    </source>
</evidence>
<keyword evidence="6 8" id="KW-0106">Calcium</keyword>
<feature type="active site" description="Charge relay system" evidence="8">
    <location>
        <position position="580"/>
    </location>
</feature>
<dbReference type="InterPro" id="IPR036852">
    <property type="entry name" value="Peptidase_S8/S53_dom_sf"/>
</dbReference>
<dbReference type="InterPro" id="IPR050819">
    <property type="entry name" value="Tripeptidyl-peptidase_I"/>
</dbReference>
<dbReference type="GO" id="GO:0006508">
    <property type="term" value="P:proteolysis"/>
    <property type="evidence" value="ECO:0007669"/>
    <property type="project" value="UniProtKB-KW"/>
</dbReference>
<keyword evidence="4 8" id="KW-0378">Hydrolase</keyword>
<organism evidence="11 12">
    <name type="scientific">Coniochaeta pulveracea</name>
    <dbReference type="NCBI Taxonomy" id="177199"/>
    <lineage>
        <taxon>Eukaryota</taxon>
        <taxon>Fungi</taxon>
        <taxon>Dikarya</taxon>
        <taxon>Ascomycota</taxon>
        <taxon>Pezizomycotina</taxon>
        <taxon>Sordariomycetes</taxon>
        <taxon>Sordariomycetidae</taxon>
        <taxon>Coniochaetales</taxon>
        <taxon>Coniochaetaceae</taxon>
        <taxon>Coniochaeta</taxon>
    </lineage>
</organism>
<dbReference type="CDD" id="cd04056">
    <property type="entry name" value="Peptidases_S53"/>
    <property type="match status" value="1"/>
</dbReference>
<keyword evidence="12" id="KW-1185">Reference proteome</keyword>
<dbReference type="STRING" id="177199.A0A420Y0P6"/>
<dbReference type="OrthoDB" id="409122at2759"/>
<feature type="binding site" evidence="8">
    <location>
        <position position="642"/>
    </location>
    <ligand>
        <name>Ca(2+)</name>
        <dbReference type="ChEBI" id="CHEBI:29108"/>
    </ligand>
</feature>
<gene>
    <name evidence="11" type="ORF">DL546_002597</name>
</gene>
<dbReference type="SUPFAM" id="SSF52743">
    <property type="entry name" value="Subtilisin-like"/>
    <property type="match status" value="1"/>
</dbReference>
<feature type="active site" description="Charge relay system" evidence="8">
    <location>
        <position position="298"/>
    </location>
</feature>
<dbReference type="GO" id="GO:0005576">
    <property type="term" value="C:extracellular region"/>
    <property type="evidence" value="ECO:0007669"/>
    <property type="project" value="UniProtKB-SubCell"/>
</dbReference>
<dbReference type="GO" id="GO:0008240">
    <property type="term" value="F:tripeptidyl-peptidase activity"/>
    <property type="evidence" value="ECO:0007669"/>
    <property type="project" value="TreeGrafter"/>
</dbReference>
<feature type="region of interest" description="Disordered" evidence="9">
    <location>
        <begin position="1"/>
        <end position="20"/>
    </location>
</feature>
<feature type="binding site" evidence="8">
    <location>
        <position position="621"/>
    </location>
    <ligand>
        <name>Ca(2+)</name>
        <dbReference type="ChEBI" id="CHEBI:29108"/>
    </ligand>
</feature>
<dbReference type="AlphaFoldDB" id="A0A420Y0P6"/>
<dbReference type="PROSITE" id="PS51695">
    <property type="entry name" value="SEDOLISIN"/>
    <property type="match status" value="1"/>
</dbReference>
<dbReference type="InterPro" id="IPR015366">
    <property type="entry name" value="S53_propep"/>
</dbReference>
<evidence type="ECO:0000256" key="2">
    <source>
        <dbReference type="ARBA" id="ARBA00022670"/>
    </source>
</evidence>
<evidence type="ECO:0000256" key="4">
    <source>
        <dbReference type="ARBA" id="ARBA00022801"/>
    </source>
</evidence>
<feature type="binding site" evidence="8">
    <location>
        <position position="622"/>
    </location>
    <ligand>
        <name>Ca(2+)</name>
        <dbReference type="ChEBI" id="CHEBI:29108"/>
    </ligand>
</feature>
<evidence type="ECO:0000256" key="7">
    <source>
        <dbReference type="ARBA" id="ARBA00023145"/>
    </source>
</evidence>
<dbReference type="GO" id="GO:0004252">
    <property type="term" value="F:serine-type endopeptidase activity"/>
    <property type="evidence" value="ECO:0007669"/>
    <property type="project" value="UniProtKB-UniRule"/>
</dbReference>
<keyword evidence="7" id="KW-0865">Zymogen</keyword>